<feature type="transmembrane region" description="Helical" evidence="6">
    <location>
        <begin position="171"/>
        <end position="196"/>
    </location>
</feature>
<gene>
    <name evidence="8" type="ORF">SAMN05192549_12422</name>
</gene>
<dbReference type="PANTHER" id="PTHR12778:SF10">
    <property type="entry name" value="MAJOR FACILITATOR SUPERFAMILY DOMAIN-CONTAINING PROTEIN 3"/>
    <property type="match status" value="1"/>
</dbReference>
<feature type="transmembrane region" description="Helical" evidence="6">
    <location>
        <begin position="390"/>
        <end position="410"/>
    </location>
</feature>
<dbReference type="AlphaFoldDB" id="A0A1M7REQ3"/>
<feature type="transmembrane region" description="Helical" evidence="6">
    <location>
        <begin position="266"/>
        <end position="288"/>
    </location>
</feature>
<evidence type="ECO:0000256" key="6">
    <source>
        <dbReference type="SAM" id="Phobius"/>
    </source>
</evidence>
<dbReference type="Pfam" id="PF07690">
    <property type="entry name" value="MFS_1"/>
    <property type="match status" value="1"/>
</dbReference>
<evidence type="ECO:0000256" key="1">
    <source>
        <dbReference type="ARBA" id="ARBA00004141"/>
    </source>
</evidence>
<dbReference type="PROSITE" id="PS50850">
    <property type="entry name" value="MFS"/>
    <property type="match status" value="1"/>
</dbReference>
<dbReference type="InterPro" id="IPR011701">
    <property type="entry name" value="MFS"/>
</dbReference>
<evidence type="ECO:0000259" key="7">
    <source>
        <dbReference type="PROSITE" id="PS50850"/>
    </source>
</evidence>
<dbReference type="Gene3D" id="1.20.1250.20">
    <property type="entry name" value="MFS general substrate transporter like domains"/>
    <property type="match status" value="1"/>
</dbReference>
<feature type="transmembrane region" description="Helical" evidence="6">
    <location>
        <begin position="44"/>
        <end position="61"/>
    </location>
</feature>
<feature type="transmembrane region" description="Helical" evidence="6">
    <location>
        <begin position="295"/>
        <end position="315"/>
    </location>
</feature>
<protein>
    <submittedName>
        <fullName evidence="8">MFS transporter, PAT family, beta-lactamase induction signal transducer AmpG</fullName>
    </submittedName>
</protein>
<keyword evidence="9" id="KW-1185">Reference proteome</keyword>
<evidence type="ECO:0000313" key="8">
    <source>
        <dbReference type="EMBL" id="SHN44690.1"/>
    </source>
</evidence>
<proteinExistence type="predicted"/>
<feature type="transmembrane region" description="Helical" evidence="6">
    <location>
        <begin position="321"/>
        <end position="345"/>
    </location>
</feature>
<evidence type="ECO:0000256" key="4">
    <source>
        <dbReference type="ARBA" id="ARBA00022989"/>
    </source>
</evidence>
<accession>A0A1M7REQ3</accession>
<evidence type="ECO:0000256" key="3">
    <source>
        <dbReference type="ARBA" id="ARBA00022692"/>
    </source>
</evidence>
<evidence type="ECO:0000256" key="5">
    <source>
        <dbReference type="ARBA" id="ARBA00023136"/>
    </source>
</evidence>
<sequence>MKPARRHPLFWIPSLYFAQGLPYATVMTMAAIMYKRLGVSNEQIAWWTSLLGMAWVVKPLWSPLLEMLPGKKWTIAAFQALGGACLLGAALALGGPGFFTFSVAMLALLSLASASHDVAADGLYISQLTPRQQAMYSGWLSTFWNGGRLFVQGALVVLAGELEARYGVHRAWQAALALPGGVLLLLAAYHCWAAPADTATAARGQLWRTSADVLRSFLRKPGIGTAILFVLLFRMAEGQVQTIGRLFLIDTRSNGGLGMSTLDMGIAYGSFSTVAYIVGSILGGYFGAWLGLRRAMFPLIVAMNLPTLTFCYLSMALPTSLTLITAVLSAEMFGFGFGFAGLVMYMMQVVAPGKYPAAHYALGTGIMQLGLVLSTMVSGKIQAWLGYHDFFIWGLLAALPSLLLTLSVALPGKPSQAAAAASPA</sequence>
<dbReference type="EMBL" id="FRCX01000024">
    <property type="protein sequence ID" value="SHN44690.1"/>
    <property type="molecule type" value="Genomic_DNA"/>
</dbReference>
<dbReference type="SUPFAM" id="SSF103473">
    <property type="entry name" value="MFS general substrate transporter"/>
    <property type="match status" value="1"/>
</dbReference>
<keyword evidence="3 6" id="KW-0812">Transmembrane</keyword>
<dbReference type="PANTHER" id="PTHR12778">
    <property type="entry name" value="SOLUTE CARRIER FAMILY 33 ACETYL-COA TRANSPORTER -RELATED"/>
    <property type="match status" value="1"/>
</dbReference>
<reference evidence="9" key="1">
    <citation type="submission" date="2016-11" db="EMBL/GenBank/DDBJ databases">
        <authorList>
            <person name="Varghese N."/>
            <person name="Submissions S."/>
        </authorList>
    </citation>
    <scope>NUCLEOTIDE SEQUENCE [LARGE SCALE GENOMIC DNA]</scope>
    <source>
        <strain evidence="9">Sac-22</strain>
    </source>
</reference>
<feature type="domain" description="Major facilitator superfamily (MFS) profile" evidence="7">
    <location>
        <begin position="222"/>
        <end position="424"/>
    </location>
</feature>
<dbReference type="Proteomes" id="UP000184339">
    <property type="component" value="Unassembled WGS sequence"/>
</dbReference>
<keyword evidence="5 6" id="KW-0472">Membrane</keyword>
<feature type="transmembrane region" description="Helical" evidence="6">
    <location>
        <begin position="9"/>
        <end position="32"/>
    </location>
</feature>
<dbReference type="GO" id="GO:0022857">
    <property type="term" value="F:transmembrane transporter activity"/>
    <property type="evidence" value="ECO:0007669"/>
    <property type="project" value="InterPro"/>
</dbReference>
<keyword evidence="2" id="KW-0813">Transport</keyword>
<dbReference type="RefSeq" id="WP_072790858.1">
    <property type="nucleotide sequence ID" value="NZ_FRCX01000024.1"/>
</dbReference>
<feature type="transmembrane region" description="Helical" evidence="6">
    <location>
        <begin position="357"/>
        <end position="378"/>
    </location>
</feature>
<dbReference type="InterPro" id="IPR004752">
    <property type="entry name" value="AmpG_permease/AT-1"/>
</dbReference>
<comment type="subcellular location">
    <subcellularLocation>
        <location evidence="1">Membrane</location>
        <topology evidence="1">Multi-pass membrane protein</topology>
    </subcellularLocation>
</comment>
<dbReference type="InterPro" id="IPR036259">
    <property type="entry name" value="MFS_trans_sf"/>
</dbReference>
<keyword evidence="4 6" id="KW-1133">Transmembrane helix</keyword>
<name>A0A1M7REQ3_9BURK</name>
<evidence type="ECO:0000313" key="9">
    <source>
        <dbReference type="Proteomes" id="UP000184339"/>
    </source>
</evidence>
<organism evidence="8 9">
    <name type="scientific">Duganella sacchari</name>
    <dbReference type="NCBI Taxonomy" id="551987"/>
    <lineage>
        <taxon>Bacteria</taxon>
        <taxon>Pseudomonadati</taxon>
        <taxon>Pseudomonadota</taxon>
        <taxon>Betaproteobacteria</taxon>
        <taxon>Burkholderiales</taxon>
        <taxon>Oxalobacteraceae</taxon>
        <taxon>Telluria group</taxon>
        <taxon>Duganella</taxon>
    </lineage>
</organism>
<feature type="transmembrane region" description="Helical" evidence="6">
    <location>
        <begin position="217"/>
        <end position="236"/>
    </location>
</feature>
<dbReference type="InterPro" id="IPR020846">
    <property type="entry name" value="MFS_dom"/>
</dbReference>
<evidence type="ECO:0000256" key="2">
    <source>
        <dbReference type="ARBA" id="ARBA00022448"/>
    </source>
</evidence>
<dbReference type="GO" id="GO:0016020">
    <property type="term" value="C:membrane"/>
    <property type="evidence" value="ECO:0007669"/>
    <property type="project" value="UniProtKB-SubCell"/>
</dbReference>
<dbReference type="STRING" id="551987.SAMN05192549_12422"/>